<accession>A0A6I3L987</accession>
<keyword evidence="2" id="KW-1185">Reference proteome</keyword>
<protein>
    <submittedName>
        <fullName evidence="1">Uncharacterized protein</fullName>
    </submittedName>
</protein>
<sequence length="50" mass="4831">MGSAPAEVEKVARENIGSASGMAATLPGEAADSLMTAARAAFAHSVSVAA</sequence>
<evidence type="ECO:0000313" key="1">
    <source>
        <dbReference type="EMBL" id="MTE16806.1"/>
    </source>
</evidence>
<dbReference type="EMBL" id="WMBB01000016">
    <property type="protein sequence ID" value="MTE16806.1"/>
    <property type="molecule type" value="Genomic_DNA"/>
</dbReference>
<gene>
    <name evidence="1" type="ORF">GLP40_29145</name>
</gene>
<organism evidence="1 2">
    <name type="scientific">Nocardia aurantiaca</name>
    <dbReference type="NCBI Taxonomy" id="2675850"/>
    <lineage>
        <taxon>Bacteria</taxon>
        <taxon>Bacillati</taxon>
        <taxon>Actinomycetota</taxon>
        <taxon>Actinomycetes</taxon>
        <taxon>Mycobacteriales</taxon>
        <taxon>Nocardiaceae</taxon>
        <taxon>Nocardia</taxon>
    </lineage>
</organism>
<reference evidence="1 2" key="1">
    <citation type="submission" date="2019-11" db="EMBL/GenBank/DDBJ databases">
        <title>Nocardia sp. nov. CT2-14 isolated from soil.</title>
        <authorList>
            <person name="Kanchanasin P."/>
            <person name="Tanasupawat S."/>
            <person name="Yuki M."/>
            <person name="Kudo T."/>
        </authorList>
    </citation>
    <scope>NUCLEOTIDE SEQUENCE [LARGE SCALE GENOMIC DNA]</scope>
    <source>
        <strain evidence="1 2">CT2-14</strain>
    </source>
</reference>
<comment type="caution">
    <text evidence="1">The sequence shown here is derived from an EMBL/GenBank/DDBJ whole genome shotgun (WGS) entry which is preliminary data.</text>
</comment>
<name>A0A6I3L987_9NOCA</name>
<dbReference type="Proteomes" id="UP000432464">
    <property type="component" value="Unassembled WGS sequence"/>
</dbReference>
<dbReference type="AlphaFoldDB" id="A0A6I3L987"/>
<dbReference type="RefSeq" id="WP_154791221.1">
    <property type="nucleotide sequence ID" value="NZ_WMBB01000016.1"/>
</dbReference>
<evidence type="ECO:0000313" key="2">
    <source>
        <dbReference type="Proteomes" id="UP000432464"/>
    </source>
</evidence>
<proteinExistence type="predicted"/>